<keyword evidence="1" id="KW-0472">Membrane</keyword>
<dbReference type="EMBL" id="FNHL01000005">
    <property type="protein sequence ID" value="SDN09841.1"/>
    <property type="molecule type" value="Genomic_DNA"/>
</dbReference>
<dbReference type="STRING" id="660521.SAMN04487949_3360"/>
<dbReference type="Proteomes" id="UP000199451">
    <property type="component" value="Unassembled WGS sequence"/>
</dbReference>
<dbReference type="OrthoDB" id="169315at2157"/>
<accession>A0A1G9YMU5</accession>
<dbReference type="AlphaFoldDB" id="A0A1G9YMU5"/>
<evidence type="ECO:0000256" key="1">
    <source>
        <dbReference type="SAM" id="Phobius"/>
    </source>
</evidence>
<feature type="transmembrane region" description="Helical" evidence="1">
    <location>
        <begin position="302"/>
        <end position="322"/>
    </location>
</feature>
<keyword evidence="1" id="KW-1133">Transmembrane helix</keyword>
<sequence>MQVTDGEKRRAKLLALVALNAVPLVGVVGFGWSLVALLLIYWVELGVRLAFAALEGLFAERKPDYDAAGFSWLVVGAFSEKRGGVSLPVLPLSVQLANLPTVAVTLVIGGLAWLLFGGIGVGGVDAATDAPMGDTATTTAGFGILAVTLGRAVEAGGYFLDREYESVSAQEPLRDALLSVAGIGSALFVGGLFVASGAPGPFVLVAVFCVKLLADVVDVYRDRLEAYDERTSPDLGLAYEPLEWEPVDTTFDGEAETVRPNRLAVLVDGIVRGARSPAALLLATPLTLFGLLTLATDGGASIATVGVAAAVLFGTFAAFGTVDRLVRYLCMEYRVDDDVVGYDRLFGPQWRLPGEEFADVERARTLTDRLFGTETVVVERDEGRVRLPHLPSHAVAAVFDT</sequence>
<name>A0A1G9YMU5_9EURY</name>
<evidence type="ECO:0000313" key="2">
    <source>
        <dbReference type="EMBL" id="SDN09841.1"/>
    </source>
</evidence>
<keyword evidence="1" id="KW-0812">Transmembrane</keyword>
<keyword evidence="3" id="KW-1185">Reference proteome</keyword>
<proteinExistence type="predicted"/>
<reference evidence="3" key="1">
    <citation type="submission" date="2016-10" db="EMBL/GenBank/DDBJ databases">
        <authorList>
            <person name="Varghese N."/>
            <person name="Submissions S."/>
        </authorList>
    </citation>
    <scope>NUCLEOTIDE SEQUENCE [LARGE SCALE GENOMIC DNA]</scope>
    <source>
        <strain evidence="3">CGMCC 1.10119</strain>
    </source>
</reference>
<feature type="transmembrane region" description="Helical" evidence="1">
    <location>
        <begin position="278"/>
        <end position="296"/>
    </location>
</feature>
<dbReference type="InterPro" id="IPR045466">
    <property type="entry name" value="DUF6498"/>
</dbReference>
<protein>
    <submittedName>
        <fullName evidence="2">Uncharacterized protein</fullName>
    </submittedName>
</protein>
<evidence type="ECO:0000313" key="3">
    <source>
        <dbReference type="Proteomes" id="UP000199451"/>
    </source>
</evidence>
<dbReference type="Pfam" id="PF20108">
    <property type="entry name" value="DUF6498"/>
    <property type="match status" value="1"/>
</dbReference>
<gene>
    <name evidence="2" type="ORF">SAMN04487949_3360</name>
</gene>
<feature type="transmembrane region" description="Helical" evidence="1">
    <location>
        <begin position="96"/>
        <end position="116"/>
    </location>
</feature>
<dbReference type="RefSeq" id="WP_089699323.1">
    <property type="nucleotide sequence ID" value="NZ_FNHL01000005.1"/>
</dbReference>
<organism evidence="2 3">
    <name type="scientific">Halogranum gelatinilyticum</name>
    <dbReference type="NCBI Taxonomy" id="660521"/>
    <lineage>
        <taxon>Archaea</taxon>
        <taxon>Methanobacteriati</taxon>
        <taxon>Methanobacteriota</taxon>
        <taxon>Stenosarchaea group</taxon>
        <taxon>Halobacteria</taxon>
        <taxon>Halobacteriales</taxon>
        <taxon>Haloferacaceae</taxon>
    </lineage>
</organism>
<feature type="transmembrane region" description="Helical" evidence="1">
    <location>
        <begin position="12"/>
        <end position="42"/>
    </location>
</feature>